<proteinExistence type="predicted"/>
<evidence type="ECO:0000313" key="2">
    <source>
        <dbReference type="Proteomes" id="UP001162060"/>
    </source>
</evidence>
<organism evidence="1 2">
    <name type="scientific">Peronospora matthiolae</name>
    <dbReference type="NCBI Taxonomy" id="2874970"/>
    <lineage>
        <taxon>Eukaryota</taxon>
        <taxon>Sar</taxon>
        <taxon>Stramenopiles</taxon>
        <taxon>Oomycota</taxon>
        <taxon>Peronosporomycetes</taxon>
        <taxon>Peronosporales</taxon>
        <taxon>Peronosporaceae</taxon>
        <taxon>Peronospora</taxon>
    </lineage>
</organism>
<dbReference type="EMBL" id="CAKLBY020000231">
    <property type="protein sequence ID" value="CAK7938543.1"/>
    <property type="molecule type" value="Genomic_DNA"/>
</dbReference>
<protein>
    <submittedName>
        <fullName evidence="1">Uncharacterized protein</fullName>
    </submittedName>
</protein>
<name>A0AAV1UY97_9STRA</name>
<sequence length="136" mass="15784">MEAALEQQMIQNRQLSEDLQELSTSAFPFVHFVQSKHDRLRVRYEDEVKQYKAFREALADQFDQNVLIEHLKSVILRTVRASHATQEKADRKIAGMRKQIDEARDRLVAECGKLSHSLDKANGKKSKYKKTGLQLE</sequence>
<dbReference type="Proteomes" id="UP001162060">
    <property type="component" value="Unassembled WGS sequence"/>
</dbReference>
<accession>A0AAV1UY97</accession>
<reference evidence="1" key="1">
    <citation type="submission" date="2024-01" db="EMBL/GenBank/DDBJ databases">
        <authorList>
            <person name="Webb A."/>
        </authorList>
    </citation>
    <scope>NUCLEOTIDE SEQUENCE</scope>
    <source>
        <strain evidence="1">Pm1</strain>
    </source>
</reference>
<evidence type="ECO:0000313" key="1">
    <source>
        <dbReference type="EMBL" id="CAK7938543.1"/>
    </source>
</evidence>
<comment type="caution">
    <text evidence="1">The sequence shown here is derived from an EMBL/GenBank/DDBJ whole genome shotgun (WGS) entry which is preliminary data.</text>
</comment>
<dbReference type="AlphaFoldDB" id="A0AAV1UY97"/>
<gene>
    <name evidence="1" type="ORF">PM001_LOCUS23693</name>
</gene>